<sequence length="53" mass="6221">ANNLNIPRGRTLRIQTDSQYKRDNKDITDNKEKKTDPHNKHGGIRQPRLSFFS</sequence>
<evidence type="ECO:0000313" key="2">
    <source>
        <dbReference type="EMBL" id="CAG8856252.1"/>
    </source>
</evidence>
<organism evidence="2 3">
    <name type="scientific">Gigaspora margarita</name>
    <dbReference type="NCBI Taxonomy" id="4874"/>
    <lineage>
        <taxon>Eukaryota</taxon>
        <taxon>Fungi</taxon>
        <taxon>Fungi incertae sedis</taxon>
        <taxon>Mucoromycota</taxon>
        <taxon>Glomeromycotina</taxon>
        <taxon>Glomeromycetes</taxon>
        <taxon>Diversisporales</taxon>
        <taxon>Gigasporaceae</taxon>
        <taxon>Gigaspora</taxon>
    </lineage>
</organism>
<feature type="compositionally biased region" description="Basic and acidic residues" evidence="1">
    <location>
        <begin position="19"/>
        <end position="39"/>
    </location>
</feature>
<feature type="non-terminal residue" evidence="2">
    <location>
        <position position="53"/>
    </location>
</feature>
<evidence type="ECO:0000313" key="3">
    <source>
        <dbReference type="Proteomes" id="UP000789901"/>
    </source>
</evidence>
<dbReference type="Proteomes" id="UP000789901">
    <property type="component" value="Unassembled WGS sequence"/>
</dbReference>
<feature type="region of interest" description="Disordered" evidence="1">
    <location>
        <begin position="1"/>
        <end position="53"/>
    </location>
</feature>
<comment type="caution">
    <text evidence="2">The sequence shown here is derived from an EMBL/GenBank/DDBJ whole genome shotgun (WGS) entry which is preliminary data.</text>
</comment>
<evidence type="ECO:0000256" key="1">
    <source>
        <dbReference type="SAM" id="MobiDB-lite"/>
    </source>
</evidence>
<protein>
    <submittedName>
        <fullName evidence="2">35833_t:CDS:1</fullName>
    </submittedName>
</protein>
<gene>
    <name evidence="2" type="ORF">GMARGA_LOCUS45073</name>
</gene>
<feature type="non-terminal residue" evidence="2">
    <location>
        <position position="1"/>
    </location>
</feature>
<reference evidence="2 3" key="1">
    <citation type="submission" date="2021-06" db="EMBL/GenBank/DDBJ databases">
        <authorList>
            <person name="Kallberg Y."/>
            <person name="Tangrot J."/>
            <person name="Rosling A."/>
        </authorList>
    </citation>
    <scope>NUCLEOTIDE SEQUENCE [LARGE SCALE GENOMIC DNA]</scope>
    <source>
        <strain evidence="2 3">120-4 pot B 10/14</strain>
    </source>
</reference>
<proteinExistence type="predicted"/>
<dbReference type="EMBL" id="CAJVQB010157807">
    <property type="protein sequence ID" value="CAG8856252.1"/>
    <property type="molecule type" value="Genomic_DNA"/>
</dbReference>
<name>A0ABN7XM00_GIGMA</name>
<keyword evidence="3" id="KW-1185">Reference proteome</keyword>
<accession>A0ABN7XM00</accession>